<evidence type="ECO:0000256" key="5">
    <source>
        <dbReference type="ARBA" id="ARBA00022741"/>
    </source>
</evidence>
<dbReference type="PRINTS" id="PR00344">
    <property type="entry name" value="BCTRLSENSOR"/>
</dbReference>
<dbReference type="InterPro" id="IPR003661">
    <property type="entry name" value="HisK_dim/P_dom"/>
</dbReference>
<evidence type="ECO:0000256" key="7">
    <source>
        <dbReference type="ARBA" id="ARBA00022840"/>
    </source>
</evidence>
<dbReference type="PANTHER" id="PTHR43065:SF10">
    <property type="entry name" value="PEROXIDE STRESS-ACTIVATED HISTIDINE KINASE MAK3"/>
    <property type="match status" value="1"/>
</dbReference>
<protein>
    <recommendedName>
        <fullName evidence="2">histidine kinase</fullName>
        <ecNumber evidence="2">2.7.13.3</ecNumber>
    </recommendedName>
</protein>
<dbReference type="InterPro" id="IPR013767">
    <property type="entry name" value="PAS_fold"/>
</dbReference>
<name>A0AA86N1F8_9BACT</name>
<keyword evidence="13" id="KW-1185">Reference proteome</keyword>
<dbReference type="InterPro" id="IPR000014">
    <property type="entry name" value="PAS"/>
</dbReference>
<evidence type="ECO:0000313" key="13">
    <source>
        <dbReference type="Proteomes" id="UP001179121"/>
    </source>
</evidence>
<comment type="catalytic activity">
    <reaction evidence="1">
        <text>ATP + protein L-histidine = ADP + protein N-phospho-L-histidine.</text>
        <dbReference type="EC" id="2.7.13.3"/>
    </reaction>
</comment>
<proteinExistence type="predicted"/>
<dbReference type="Proteomes" id="UP001179121">
    <property type="component" value="Chromosome"/>
</dbReference>
<dbReference type="Gene3D" id="3.30.450.20">
    <property type="entry name" value="PAS domain"/>
    <property type="match status" value="1"/>
</dbReference>
<evidence type="ECO:0000313" key="12">
    <source>
        <dbReference type="EMBL" id="CAI4033038.1"/>
    </source>
</evidence>
<dbReference type="InterPro" id="IPR005467">
    <property type="entry name" value="His_kinase_dom"/>
</dbReference>
<dbReference type="CDD" id="cd00082">
    <property type="entry name" value="HisKA"/>
    <property type="match status" value="1"/>
</dbReference>
<dbReference type="GO" id="GO:0000155">
    <property type="term" value="F:phosphorelay sensor kinase activity"/>
    <property type="evidence" value="ECO:0007669"/>
    <property type="project" value="InterPro"/>
</dbReference>
<dbReference type="NCBIfam" id="TIGR00229">
    <property type="entry name" value="sensory_box"/>
    <property type="match status" value="1"/>
</dbReference>
<evidence type="ECO:0000256" key="6">
    <source>
        <dbReference type="ARBA" id="ARBA00022777"/>
    </source>
</evidence>
<feature type="domain" description="Histidine kinase" evidence="10">
    <location>
        <begin position="196"/>
        <end position="409"/>
    </location>
</feature>
<dbReference type="InterPro" id="IPR003594">
    <property type="entry name" value="HATPase_dom"/>
</dbReference>
<dbReference type="Gene3D" id="1.10.287.130">
    <property type="match status" value="1"/>
</dbReference>
<evidence type="ECO:0000256" key="9">
    <source>
        <dbReference type="SAM" id="Coils"/>
    </source>
</evidence>
<dbReference type="RefSeq" id="WP_289269902.1">
    <property type="nucleotide sequence ID" value="NZ_OX365700.1"/>
</dbReference>
<evidence type="ECO:0000256" key="3">
    <source>
        <dbReference type="ARBA" id="ARBA00022553"/>
    </source>
</evidence>
<dbReference type="AlphaFoldDB" id="A0AA86N1F8"/>
<dbReference type="SMART" id="SM00387">
    <property type="entry name" value="HATPase_c"/>
    <property type="match status" value="1"/>
</dbReference>
<keyword evidence="8" id="KW-0902">Two-component regulatory system</keyword>
<keyword evidence="5" id="KW-0547">Nucleotide-binding</keyword>
<dbReference type="Pfam" id="PF02518">
    <property type="entry name" value="HATPase_c"/>
    <property type="match status" value="1"/>
</dbReference>
<dbReference type="InterPro" id="IPR035965">
    <property type="entry name" value="PAS-like_dom_sf"/>
</dbReference>
<reference evidence="12" key="1">
    <citation type="submission" date="2022-10" db="EMBL/GenBank/DDBJ databases">
        <authorList>
            <person name="Koch H."/>
        </authorList>
    </citation>
    <scope>NUCLEOTIDE SEQUENCE</scope>
    <source>
        <strain evidence="12">DNF</strain>
    </source>
</reference>
<dbReference type="KEGG" id="nti:DNFV4_03468"/>
<dbReference type="PROSITE" id="PS50109">
    <property type="entry name" value="HIS_KIN"/>
    <property type="match status" value="1"/>
</dbReference>
<feature type="domain" description="PAS" evidence="11">
    <location>
        <begin position="67"/>
        <end position="134"/>
    </location>
</feature>
<sequence>MDQAVSTEPVGAELLQEAFRSFGAATAALEQSYRALQAKVERLDLELADRNEALRLNLLKNEAMCGELQAILESLSTGVLVANQQGTIHRCNRATTRLLGIGPDGILGRELEPFLAEQGLDGHRDVLQHPFQGASPYPLVTKTGALITIARTSAHRDGGQAAGTVVLLHDITDLHRLEERLHRRDRLASMGEMVGRIAHEIRNPLGSVELFASMLRQDLEQDPILRSYTEHISLAVQAMDRLLSNLLTYTRPAKPNKAWQATDGLVGESLTLAAHVLNRSHVTTAVDLKEAPPNLWCDAMQMRQVLVNLILNAVEAMPDGGTLTITVSEHARSSRDQPVVHLAVRDTGTGIEPTHLSRLFDPFFTTREDGTGLGLAIVHALVEGHGGRVEVESEPKQGTVFTVVLPQEIRALSAQARRSIRPIGLREASRTC</sequence>
<gene>
    <name evidence="12" type="ORF">DNFV4_03468</name>
</gene>
<evidence type="ECO:0000256" key="8">
    <source>
        <dbReference type="ARBA" id="ARBA00023012"/>
    </source>
</evidence>
<keyword evidence="9" id="KW-0175">Coiled coil</keyword>
<dbReference type="InterPro" id="IPR004358">
    <property type="entry name" value="Sig_transdc_His_kin-like_C"/>
</dbReference>
<dbReference type="SMART" id="SM00091">
    <property type="entry name" value="PAS"/>
    <property type="match status" value="1"/>
</dbReference>
<keyword evidence="6" id="KW-0418">Kinase</keyword>
<evidence type="ECO:0000259" key="10">
    <source>
        <dbReference type="PROSITE" id="PS50109"/>
    </source>
</evidence>
<dbReference type="Pfam" id="PF00989">
    <property type="entry name" value="PAS"/>
    <property type="match status" value="1"/>
</dbReference>
<dbReference type="SUPFAM" id="SSF47384">
    <property type="entry name" value="Homodimeric domain of signal transducing histidine kinase"/>
    <property type="match status" value="1"/>
</dbReference>
<dbReference type="EMBL" id="OX365700">
    <property type="protein sequence ID" value="CAI4033038.1"/>
    <property type="molecule type" value="Genomic_DNA"/>
</dbReference>
<dbReference type="PANTHER" id="PTHR43065">
    <property type="entry name" value="SENSOR HISTIDINE KINASE"/>
    <property type="match status" value="1"/>
</dbReference>
<evidence type="ECO:0000256" key="2">
    <source>
        <dbReference type="ARBA" id="ARBA00012438"/>
    </source>
</evidence>
<dbReference type="Gene3D" id="3.30.565.10">
    <property type="entry name" value="Histidine kinase-like ATPase, C-terminal domain"/>
    <property type="match status" value="1"/>
</dbReference>
<dbReference type="SUPFAM" id="SSF55785">
    <property type="entry name" value="PYP-like sensor domain (PAS domain)"/>
    <property type="match status" value="1"/>
</dbReference>
<keyword evidence="3" id="KW-0597">Phosphoprotein</keyword>
<organism evidence="12 13">
    <name type="scientific">Nitrospira tepida</name>
    <dbReference type="NCBI Taxonomy" id="2973512"/>
    <lineage>
        <taxon>Bacteria</taxon>
        <taxon>Pseudomonadati</taxon>
        <taxon>Nitrospirota</taxon>
        <taxon>Nitrospiria</taxon>
        <taxon>Nitrospirales</taxon>
        <taxon>Nitrospiraceae</taxon>
        <taxon>Nitrospira</taxon>
    </lineage>
</organism>
<keyword evidence="4" id="KW-0808">Transferase</keyword>
<dbReference type="GO" id="GO:0005524">
    <property type="term" value="F:ATP binding"/>
    <property type="evidence" value="ECO:0007669"/>
    <property type="project" value="UniProtKB-KW"/>
</dbReference>
<dbReference type="EC" id="2.7.13.3" evidence="2"/>
<dbReference type="InterPro" id="IPR036890">
    <property type="entry name" value="HATPase_C_sf"/>
</dbReference>
<dbReference type="PROSITE" id="PS50112">
    <property type="entry name" value="PAS"/>
    <property type="match status" value="1"/>
</dbReference>
<feature type="coiled-coil region" evidence="9">
    <location>
        <begin position="26"/>
        <end position="53"/>
    </location>
</feature>
<dbReference type="SUPFAM" id="SSF55874">
    <property type="entry name" value="ATPase domain of HSP90 chaperone/DNA topoisomerase II/histidine kinase"/>
    <property type="match status" value="1"/>
</dbReference>
<evidence type="ECO:0000256" key="4">
    <source>
        <dbReference type="ARBA" id="ARBA00022679"/>
    </source>
</evidence>
<accession>A0AA86N1F8</accession>
<dbReference type="InterPro" id="IPR036097">
    <property type="entry name" value="HisK_dim/P_sf"/>
</dbReference>
<evidence type="ECO:0000259" key="11">
    <source>
        <dbReference type="PROSITE" id="PS50112"/>
    </source>
</evidence>
<dbReference type="CDD" id="cd00130">
    <property type="entry name" value="PAS"/>
    <property type="match status" value="1"/>
</dbReference>
<dbReference type="Pfam" id="PF00512">
    <property type="entry name" value="HisKA"/>
    <property type="match status" value="1"/>
</dbReference>
<dbReference type="SMART" id="SM00388">
    <property type="entry name" value="HisKA"/>
    <property type="match status" value="1"/>
</dbReference>
<keyword evidence="7" id="KW-0067">ATP-binding</keyword>
<evidence type="ECO:0000256" key="1">
    <source>
        <dbReference type="ARBA" id="ARBA00000085"/>
    </source>
</evidence>
<dbReference type="GO" id="GO:0006355">
    <property type="term" value="P:regulation of DNA-templated transcription"/>
    <property type="evidence" value="ECO:0007669"/>
    <property type="project" value="InterPro"/>
</dbReference>